<dbReference type="AlphaFoldDB" id="A0A0F9TCA8"/>
<protein>
    <recommendedName>
        <fullName evidence="1">CSD domain-containing protein</fullName>
    </recommendedName>
</protein>
<dbReference type="Pfam" id="PF00313">
    <property type="entry name" value="CSD"/>
    <property type="match status" value="1"/>
</dbReference>
<name>A0A0F9TCA8_9ZZZZ</name>
<evidence type="ECO:0000313" key="2">
    <source>
        <dbReference type="EMBL" id="KKN46636.1"/>
    </source>
</evidence>
<dbReference type="EMBL" id="LAZR01001320">
    <property type="protein sequence ID" value="KKN46636.1"/>
    <property type="molecule type" value="Genomic_DNA"/>
</dbReference>
<dbReference type="GO" id="GO:0003676">
    <property type="term" value="F:nucleic acid binding"/>
    <property type="evidence" value="ECO:0007669"/>
    <property type="project" value="InterPro"/>
</dbReference>
<comment type="caution">
    <text evidence="2">The sequence shown here is derived from an EMBL/GenBank/DDBJ whole genome shotgun (WGS) entry which is preliminary data.</text>
</comment>
<dbReference type="InterPro" id="IPR002059">
    <property type="entry name" value="CSP_DNA-bd"/>
</dbReference>
<feature type="domain" description="CSD" evidence="1">
    <location>
        <begin position="32"/>
        <end position="93"/>
    </location>
</feature>
<dbReference type="SUPFAM" id="SSF50249">
    <property type="entry name" value="Nucleic acid-binding proteins"/>
    <property type="match status" value="1"/>
</dbReference>
<proteinExistence type="predicted"/>
<accession>A0A0F9TCA8</accession>
<dbReference type="SMART" id="SM00357">
    <property type="entry name" value="CSP"/>
    <property type="match status" value="1"/>
</dbReference>
<dbReference type="InterPro" id="IPR012340">
    <property type="entry name" value="NA-bd_OB-fold"/>
</dbReference>
<dbReference type="CDD" id="cd04458">
    <property type="entry name" value="CSP_CDS"/>
    <property type="match status" value="1"/>
</dbReference>
<organism evidence="2">
    <name type="scientific">marine sediment metagenome</name>
    <dbReference type="NCBI Taxonomy" id="412755"/>
    <lineage>
        <taxon>unclassified sequences</taxon>
        <taxon>metagenomes</taxon>
        <taxon>ecological metagenomes</taxon>
    </lineage>
</organism>
<dbReference type="PRINTS" id="PR00050">
    <property type="entry name" value="COLDSHOCK"/>
</dbReference>
<dbReference type="Gene3D" id="2.40.50.140">
    <property type="entry name" value="Nucleic acid-binding proteins"/>
    <property type="match status" value="1"/>
</dbReference>
<dbReference type="InterPro" id="IPR011129">
    <property type="entry name" value="CSD"/>
</dbReference>
<evidence type="ECO:0000259" key="1">
    <source>
        <dbReference type="PROSITE" id="PS51857"/>
    </source>
</evidence>
<sequence length="94" mass="10761">MLFKNKHSNALNNRKMGSSLQNIYYKFNYIIMSKGTVKFFNNTKGFGFINEEGVEKDHFVHISGLIDEIREGDDVEFDLEEGNKGLNAVNVKVI</sequence>
<dbReference type="Gene3D" id="6.20.370.130">
    <property type="match status" value="1"/>
</dbReference>
<dbReference type="PROSITE" id="PS51857">
    <property type="entry name" value="CSD_2"/>
    <property type="match status" value="1"/>
</dbReference>
<dbReference type="PANTHER" id="PTHR11544">
    <property type="entry name" value="COLD SHOCK DOMAIN CONTAINING PROTEINS"/>
    <property type="match status" value="1"/>
</dbReference>
<dbReference type="InterPro" id="IPR050181">
    <property type="entry name" value="Cold_shock_domain"/>
</dbReference>
<gene>
    <name evidence="2" type="ORF">LCGC14_0670890</name>
</gene>
<reference evidence="2" key="1">
    <citation type="journal article" date="2015" name="Nature">
        <title>Complex archaea that bridge the gap between prokaryotes and eukaryotes.</title>
        <authorList>
            <person name="Spang A."/>
            <person name="Saw J.H."/>
            <person name="Jorgensen S.L."/>
            <person name="Zaremba-Niedzwiedzka K."/>
            <person name="Martijn J."/>
            <person name="Lind A.E."/>
            <person name="van Eijk R."/>
            <person name="Schleper C."/>
            <person name="Guy L."/>
            <person name="Ettema T.J."/>
        </authorList>
    </citation>
    <scope>NUCLEOTIDE SEQUENCE</scope>
</reference>